<evidence type="ECO:0000256" key="9">
    <source>
        <dbReference type="ARBA" id="ARBA00040965"/>
    </source>
</evidence>
<accession>A0A1Y1ULW8</accession>
<dbReference type="GO" id="GO:0005953">
    <property type="term" value="C:CAAX-protein geranylgeranyltransferase complex"/>
    <property type="evidence" value="ECO:0007669"/>
    <property type="project" value="TreeGrafter"/>
</dbReference>
<dbReference type="EC" id="2.5.1.59" evidence="3"/>
<evidence type="ECO:0000256" key="2">
    <source>
        <dbReference type="ARBA" id="ARBA00006734"/>
    </source>
</evidence>
<comment type="cofactor">
    <cofactor evidence="1">
        <name>Mg(2+)</name>
        <dbReference type="ChEBI" id="CHEBI:18420"/>
    </cofactor>
</comment>
<comment type="caution">
    <text evidence="14">The sequence shown here is derived from an EMBL/GenBank/DDBJ whole genome shotgun (WGS) entry which is preliminary data.</text>
</comment>
<keyword evidence="5" id="KW-0637">Prenyltransferase</keyword>
<evidence type="ECO:0000256" key="8">
    <source>
        <dbReference type="ARBA" id="ARBA00022842"/>
    </source>
</evidence>
<evidence type="ECO:0000256" key="6">
    <source>
        <dbReference type="ARBA" id="ARBA00022679"/>
    </source>
</evidence>
<reference evidence="14 15" key="1">
    <citation type="submission" date="2017-03" db="EMBL/GenBank/DDBJ databases">
        <title>Widespread Adenine N6-methylation of Active Genes in Fungi.</title>
        <authorList>
            <consortium name="DOE Joint Genome Institute"/>
            <person name="Mondo S.J."/>
            <person name="Dannebaum R.O."/>
            <person name="Kuo R.C."/>
            <person name="Louie K.B."/>
            <person name="Bewick A.J."/>
            <person name="Labutti K."/>
            <person name="Haridas S."/>
            <person name="Kuo A."/>
            <person name="Salamov A."/>
            <person name="Ahrendt S.R."/>
            <person name="Lau R."/>
            <person name="Bowen B.P."/>
            <person name="Lipzen A."/>
            <person name="Sullivan W."/>
            <person name="Andreopoulos W.B."/>
            <person name="Clum A."/>
            <person name="Lindquist E."/>
            <person name="Daum C."/>
            <person name="Northen T.R."/>
            <person name="Ramamoorthy G."/>
            <person name="Schmitz R.J."/>
            <person name="Gryganskyi A."/>
            <person name="Culley D."/>
            <person name="Magnuson J."/>
            <person name="James T.Y."/>
            <person name="O'Malley M.A."/>
            <person name="Stajich J.E."/>
            <person name="Spatafora J.W."/>
            <person name="Visel A."/>
            <person name="Grigoriev I.V."/>
        </authorList>
    </citation>
    <scope>NUCLEOTIDE SEQUENCE [LARGE SCALE GENOMIC DNA]</scope>
    <source>
        <strain evidence="14 15">NRRL Y-17943</strain>
    </source>
</reference>
<dbReference type="OrthoDB" id="10255768at2759"/>
<evidence type="ECO:0000256" key="5">
    <source>
        <dbReference type="ARBA" id="ARBA00022602"/>
    </source>
</evidence>
<dbReference type="InterPro" id="IPR002088">
    <property type="entry name" value="Prenyl_trans_a"/>
</dbReference>
<dbReference type="Gene3D" id="1.25.40.120">
    <property type="entry name" value="Protein prenylyltransferase"/>
    <property type="match status" value="1"/>
</dbReference>
<evidence type="ECO:0000256" key="11">
    <source>
        <dbReference type="ARBA" id="ARBA00042436"/>
    </source>
</evidence>
<keyword evidence="8" id="KW-0460">Magnesium</keyword>
<dbReference type="GO" id="GO:0004660">
    <property type="term" value="F:protein farnesyltransferase activity"/>
    <property type="evidence" value="ECO:0007669"/>
    <property type="project" value="UniProtKB-EC"/>
</dbReference>
<evidence type="ECO:0000256" key="4">
    <source>
        <dbReference type="ARBA" id="ARBA00012702"/>
    </source>
</evidence>
<dbReference type="PROSITE" id="PS51147">
    <property type="entry name" value="PFTA"/>
    <property type="match status" value="4"/>
</dbReference>
<evidence type="ECO:0000256" key="7">
    <source>
        <dbReference type="ARBA" id="ARBA00022737"/>
    </source>
</evidence>
<proteinExistence type="inferred from homology"/>
<name>A0A1Y1ULW8_9TREE</name>
<dbReference type="EMBL" id="NBSH01000004">
    <property type="protein sequence ID" value="ORX38476.1"/>
    <property type="molecule type" value="Genomic_DNA"/>
</dbReference>
<dbReference type="GeneID" id="33557159"/>
<keyword evidence="6" id="KW-0808">Transferase</keyword>
<evidence type="ECO:0000313" key="15">
    <source>
        <dbReference type="Proteomes" id="UP000193218"/>
    </source>
</evidence>
<evidence type="ECO:0000313" key="14">
    <source>
        <dbReference type="EMBL" id="ORX38476.1"/>
    </source>
</evidence>
<evidence type="ECO:0000256" key="10">
    <source>
        <dbReference type="ARBA" id="ARBA00041392"/>
    </source>
</evidence>
<dbReference type="AlphaFoldDB" id="A0A1Y1ULW8"/>
<dbReference type="SUPFAM" id="SSF48439">
    <property type="entry name" value="Protein prenylyltransferase"/>
    <property type="match status" value="1"/>
</dbReference>
<keyword evidence="15" id="KW-1185">Reference proteome</keyword>
<comment type="similarity">
    <text evidence="2">Belongs to the protein prenyltransferase subunit alpha family.</text>
</comment>
<dbReference type="PANTHER" id="PTHR11129:SF1">
    <property type="entry name" value="PROTEIN FARNESYLTRANSFERASE_GERANYLGERANYLTRANSFERASE TYPE-1 SUBUNIT ALPHA"/>
    <property type="match status" value="1"/>
</dbReference>
<protein>
    <recommendedName>
        <fullName evidence="9">Protein farnesyltransferase/geranylgeranyltransferase type-1 subunit alpha</fullName>
        <ecNumber evidence="4">2.5.1.58</ecNumber>
        <ecNumber evidence="3">2.5.1.59</ecNumber>
    </recommendedName>
    <alternativeName>
        <fullName evidence="12">CAAX farnesyltransferase subunit alpha</fullName>
    </alternativeName>
    <alternativeName>
        <fullName evidence="11">FTase-alpha</fullName>
    </alternativeName>
    <alternativeName>
        <fullName evidence="10">Ras proteins prenyltransferase subunit alpha</fullName>
    </alternativeName>
    <alternativeName>
        <fullName evidence="13">Type I protein geranyl-geranyltransferase subunit alpha</fullName>
    </alternativeName>
</protein>
<dbReference type="EC" id="2.5.1.58" evidence="4"/>
<gene>
    <name evidence="14" type="ORF">BD324DRAFT_620993</name>
</gene>
<evidence type="ECO:0000256" key="12">
    <source>
        <dbReference type="ARBA" id="ARBA00043086"/>
    </source>
</evidence>
<evidence type="ECO:0000256" key="3">
    <source>
        <dbReference type="ARBA" id="ARBA00012700"/>
    </source>
</evidence>
<keyword evidence="7" id="KW-0677">Repeat</keyword>
<dbReference type="GO" id="GO:0004662">
    <property type="term" value="F:CAAX-protein geranylgeranyltransferase activity"/>
    <property type="evidence" value="ECO:0007669"/>
    <property type="project" value="UniProtKB-EC"/>
</dbReference>
<evidence type="ECO:0000256" key="1">
    <source>
        <dbReference type="ARBA" id="ARBA00001946"/>
    </source>
</evidence>
<dbReference type="GO" id="GO:0005965">
    <property type="term" value="C:protein farnesyltransferase complex"/>
    <property type="evidence" value="ECO:0007669"/>
    <property type="project" value="TreeGrafter"/>
</dbReference>
<dbReference type="Proteomes" id="UP000193218">
    <property type="component" value="Unassembled WGS sequence"/>
</dbReference>
<dbReference type="RefSeq" id="XP_021872398.1">
    <property type="nucleotide sequence ID" value="XM_022015350.1"/>
</dbReference>
<dbReference type="InParanoid" id="A0A1Y1ULW8"/>
<evidence type="ECO:0000256" key="13">
    <source>
        <dbReference type="ARBA" id="ARBA00043219"/>
    </source>
</evidence>
<organism evidence="14 15">
    <name type="scientific">Kockovaella imperatae</name>
    <dbReference type="NCBI Taxonomy" id="4999"/>
    <lineage>
        <taxon>Eukaryota</taxon>
        <taxon>Fungi</taxon>
        <taxon>Dikarya</taxon>
        <taxon>Basidiomycota</taxon>
        <taxon>Agaricomycotina</taxon>
        <taxon>Tremellomycetes</taxon>
        <taxon>Tremellales</taxon>
        <taxon>Cuniculitremaceae</taxon>
        <taxon>Kockovaella</taxon>
    </lineage>
</organism>
<sequence>MTAYVPMMQRSQWEDVEPTPQLDGPDPLVPIMYAEDYRDAMDYFRSISATGEQSDRVLELTEIIIRKNPAHYTVWGYRFQTLLALQKDLEAELELMNEFARVNLKTYQVWHHRLLLMSHISPKDPQSEIDYIHRALLPDPKNYHTWAYLHWLFSHFQDRISFKQWQDEREWCTEALRVDGRNNSAWGWRWYLYVECAPEKASEEYWQDEISFAVDAVHRIPHNVSAWNYLRGLLLRLNRSKSTVIDSLNRYASGESPVTFALEFKAEHLAEVGDREAAVALYDELSRKDPMRAAYWMWRASR</sequence>
<dbReference type="STRING" id="4999.A0A1Y1ULW8"/>
<dbReference type="Pfam" id="PF01239">
    <property type="entry name" value="PPTA"/>
    <property type="match status" value="5"/>
</dbReference>
<dbReference type="PANTHER" id="PTHR11129">
    <property type="entry name" value="PROTEIN FARNESYLTRANSFERASE ALPHA SUBUNIT/RAB GERANYLGERANYL TRANSFERASE ALPHA SUBUNIT"/>
    <property type="match status" value="1"/>
</dbReference>